<evidence type="ECO:0000256" key="2">
    <source>
        <dbReference type="PROSITE-ProRule" id="PRU00335"/>
    </source>
</evidence>
<dbReference type="PANTHER" id="PTHR30328:SF54">
    <property type="entry name" value="HTH-TYPE TRANSCRIPTIONAL REPRESSOR SCO4008"/>
    <property type="match status" value="1"/>
</dbReference>
<dbReference type="InterPro" id="IPR023772">
    <property type="entry name" value="DNA-bd_HTH_TetR-type_CS"/>
</dbReference>
<dbReference type="PRINTS" id="PR00455">
    <property type="entry name" value="HTHTETR"/>
</dbReference>
<organism evidence="4 5">
    <name type="scientific">Paenibacillus oryzisoli</name>
    <dbReference type="NCBI Taxonomy" id="1850517"/>
    <lineage>
        <taxon>Bacteria</taxon>
        <taxon>Bacillati</taxon>
        <taxon>Bacillota</taxon>
        <taxon>Bacilli</taxon>
        <taxon>Bacillales</taxon>
        <taxon>Paenibacillaceae</taxon>
        <taxon>Paenibacillus</taxon>
    </lineage>
</organism>
<proteinExistence type="predicted"/>
<dbReference type="RefSeq" id="WP_068663692.1">
    <property type="nucleotide sequence ID" value="NZ_LYPB01000058.1"/>
</dbReference>
<keyword evidence="1 2" id="KW-0238">DNA-binding</keyword>
<dbReference type="GO" id="GO:0003677">
    <property type="term" value="F:DNA binding"/>
    <property type="evidence" value="ECO:0007669"/>
    <property type="project" value="UniProtKB-UniRule"/>
</dbReference>
<sequence length="198" mass="23169">MVHQESDKSDMKMKILLAAKKLFAQHGYEATSVRQICEEAGANVALVSYYFGGKESVFHEIFKQFFPAIKLTEFYEVEDPLAGIQQVIREVVKIRNEDPQLISLIQMEIITITPRVDKMRELVFPLWRKVRDLLDKGRHEGLYVFESLDSTLMFVLGAMFFYKQREFFEPMFTEERPDMEMLIGQTTAFIMRALGYNE</sequence>
<dbReference type="SUPFAM" id="SSF46689">
    <property type="entry name" value="Homeodomain-like"/>
    <property type="match status" value="1"/>
</dbReference>
<evidence type="ECO:0000313" key="4">
    <source>
        <dbReference type="EMBL" id="OAS19294.1"/>
    </source>
</evidence>
<dbReference type="InterPro" id="IPR001647">
    <property type="entry name" value="HTH_TetR"/>
</dbReference>
<feature type="domain" description="HTH tetR-type" evidence="3">
    <location>
        <begin position="9"/>
        <end position="69"/>
    </location>
</feature>
<dbReference type="Proteomes" id="UP000078454">
    <property type="component" value="Unassembled WGS sequence"/>
</dbReference>
<keyword evidence="5" id="KW-1185">Reference proteome</keyword>
<dbReference type="GO" id="GO:0006355">
    <property type="term" value="P:regulation of DNA-templated transcription"/>
    <property type="evidence" value="ECO:0007669"/>
    <property type="project" value="UniProtKB-ARBA"/>
</dbReference>
<dbReference type="PANTHER" id="PTHR30328">
    <property type="entry name" value="TRANSCRIPTIONAL REPRESSOR"/>
    <property type="match status" value="1"/>
</dbReference>
<accession>A0A198ACS0</accession>
<dbReference type="InterPro" id="IPR036271">
    <property type="entry name" value="Tet_transcr_reg_TetR-rel_C_sf"/>
</dbReference>
<protein>
    <recommendedName>
        <fullName evidence="3">HTH tetR-type domain-containing protein</fullName>
    </recommendedName>
</protein>
<dbReference type="SUPFAM" id="SSF48498">
    <property type="entry name" value="Tetracyclin repressor-like, C-terminal domain"/>
    <property type="match status" value="1"/>
</dbReference>
<comment type="caution">
    <text evidence="4">The sequence shown here is derived from an EMBL/GenBank/DDBJ whole genome shotgun (WGS) entry which is preliminary data.</text>
</comment>
<name>A0A198ACS0_9BACL</name>
<dbReference type="Pfam" id="PF00440">
    <property type="entry name" value="TetR_N"/>
    <property type="match status" value="1"/>
</dbReference>
<evidence type="ECO:0000313" key="5">
    <source>
        <dbReference type="Proteomes" id="UP000078454"/>
    </source>
</evidence>
<dbReference type="AlphaFoldDB" id="A0A198ACS0"/>
<evidence type="ECO:0000256" key="1">
    <source>
        <dbReference type="ARBA" id="ARBA00023125"/>
    </source>
</evidence>
<gene>
    <name evidence="4" type="ORF">A8708_26665</name>
</gene>
<reference evidence="4 5" key="1">
    <citation type="submission" date="2016-05" db="EMBL/GenBank/DDBJ databases">
        <title>Paenibacillus sp. 1ZS3-15 nov., isolated from the rhizosphere soil.</title>
        <authorList>
            <person name="Zhang X.X."/>
            <person name="Zhang J."/>
        </authorList>
    </citation>
    <scope>NUCLEOTIDE SEQUENCE [LARGE SCALE GENOMIC DNA]</scope>
    <source>
        <strain evidence="4 5">1ZS3-15</strain>
    </source>
</reference>
<dbReference type="EMBL" id="LYPB01000058">
    <property type="protein sequence ID" value="OAS19294.1"/>
    <property type="molecule type" value="Genomic_DNA"/>
</dbReference>
<dbReference type="PROSITE" id="PS01081">
    <property type="entry name" value="HTH_TETR_1"/>
    <property type="match status" value="1"/>
</dbReference>
<dbReference type="InterPro" id="IPR050109">
    <property type="entry name" value="HTH-type_TetR-like_transc_reg"/>
</dbReference>
<dbReference type="PROSITE" id="PS50977">
    <property type="entry name" value="HTH_TETR_2"/>
    <property type="match status" value="1"/>
</dbReference>
<feature type="DNA-binding region" description="H-T-H motif" evidence="2">
    <location>
        <begin position="32"/>
        <end position="51"/>
    </location>
</feature>
<dbReference type="Gene3D" id="1.10.357.10">
    <property type="entry name" value="Tetracycline Repressor, domain 2"/>
    <property type="match status" value="1"/>
</dbReference>
<dbReference type="STRING" id="1850517.A8708_26665"/>
<dbReference type="OrthoDB" id="9789566at2"/>
<dbReference type="Gene3D" id="1.10.10.60">
    <property type="entry name" value="Homeodomain-like"/>
    <property type="match status" value="1"/>
</dbReference>
<dbReference type="InterPro" id="IPR009057">
    <property type="entry name" value="Homeodomain-like_sf"/>
</dbReference>
<evidence type="ECO:0000259" key="3">
    <source>
        <dbReference type="PROSITE" id="PS50977"/>
    </source>
</evidence>